<protein>
    <submittedName>
        <fullName evidence="3">Uncharacterized protein</fullName>
    </submittedName>
</protein>
<name>A0A4Z2FUN9_9TELE</name>
<proteinExistence type="predicted"/>
<evidence type="ECO:0000256" key="2">
    <source>
        <dbReference type="SAM" id="Phobius"/>
    </source>
</evidence>
<keyword evidence="2" id="KW-0812">Transmembrane</keyword>
<gene>
    <name evidence="3" type="ORF">EYF80_045071</name>
</gene>
<dbReference type="AlphaFoldDB" id="A0A4Z2FUN9"/>
<keyword evidence="2" id="KW-1133">Transmembrane helix</keyword>
<organism evidence="3 4">
    <name type="scientific">Liparis tanakae</name>
    <name type="common">Tanaka's snailfish</name>
    <dbReference type="NCBI Taxonomy" id="230148"/>
    <lineage>
        <taxon>Eukaryota</taxon>
        <taxon>Metazoa</taxon>
        <taxon>Chordata</taxon>
        <taxon>Craniata</taxon>
        <taxon>Vertebrata</taxon>
        <taxon>Euteleostomi</taxon>
        <taxon>Actinopterygii</taxon>
        <taxon>Neopterygii</taxon>
        <taxon>Teleostei</taxon>
        <taxon>Neoteleostei</taxon>
        <taxon>Acanthomorphata</taxon>
        <taxon>Eupercaria</taxon>
        <taxon>Perciformes</taxon>
        <taxon>Cottioidei</taxon>
        <taxon>Cottales</taxon>
        <taxon>Liparidae</taxon>
        <taxon>Liparis</taxon>
    </lineage>
</organism>
<feature type="region of interest" description="Disordered" evidence="1">
    <location>
        <begin position="118"/>
        <end position="146"/>
    </location>
</feature>
<sequence>METQRQTDREEKGGWKTYVANERKTENTHLVKQHKTNQHVLMSGVRRHVARKMRALILVAASVAAATRLGPPVMSGAGTTRLGVTCFLPVSVTYWALRPRGRSPQQCTVIRVQASRPAVEASLGRGSSSSDTVPAGDRRLMERSPRHTLPTLTLTWRETGGEE</sequence>
<evidence type="ECO:0000256" key="1">
    <source>
        <dbReference type="SAM" id="MobiDB-lite"/>
    </source>
</evidence>
<feature type="compositionally biased region" description="Basic and acidic residues" evidence="1">
    <location>
        <begin position="136"/>
        <end position="145"/>
    </location>
</feature>
<keyword evidence="2" id="KW-0472">Membrane</keyword>
<dbReference type="Proteomes" id="UP000314294">
    <property type="component" value="Unassembled WGS sequence"/>
</dbReference>
<evidence type="ECO:0000313" key="3">
    <source>
        <dbReference type="EMBL" id="TNN44731.1"/>
    </source>
</evidence>
<dbReference type="EMBL" id="SRLO01000887">
    <property type="protein sequence ID" value="TNN44731.1"/>
    <property type="molecule type" value="Genomic_DNA"/>
</dbReference>
<keyword evidence="4" id="KW-1185">Reference proteome</keyword>
<reference evidence="3 4" key="1">
    <citation type="submission" date="2019-03" db="EMBL/GenBank/DDBJ databases">
        <title>First draft genome of Liparis tanakae, snailfish: a comprehensive survey of snailfish specific genes.</title>
        <authorList>
            <person name="Kim W."/>
            <person name="Song I."/>
            <person name="Jeong J.-H."/>
            <person name="Kim D."/>
            <person name="Kim S."/>
            <person name="Ryu S."/>
            <person name="Song J.Y."/>
            <person name="Lee S.K."/>
        </authorList>
    </citation>
    <scope>NUCLEOTIDE SEQUENCE [LARGE SCALE GENOMIC DNA]</scope>
    <source>
        <tissue evidence="3">Muscle</tissue>
    </source>
</reference>
<feature type="transmembrane region" description="Helical" evidence="2">
    <location>
        <begin position="55"/>
        <end position="74"/>
    </location>
</feature>
<accession>A0A4Z2FUN9</accession>
<comment type="caution">
    <text evidence="3">The sequence shown here is derived from an EMBL/GenBank/DDBJ whole genome shotgun (WGS) entry which is preliminary data.</text>
</comment>
<evidence type="ECO:0000313" key="4">
    <source>
        <dbReference type="Proteomes" id="UP000314294"/>
    </source>
</evidence>